<keyword evidence="6" id="KW-0067">ATP-binding</keyword>
<evidence type="ECO:0000256" key="3">
    <source>
        <dbReference type="ARBA" id="ARBA00022741"/>
    </source>
</evidence>
<name>A0AAJ6QYZ8_9ACAR</name>
<protein>
    <recommendedName>
        <fullName evidence="1">RNA helicase</fullName>
        <ecNumber evidence="1">3.6.4.13</ecNumber>
    </recommendedName>
</protein>
<evidence type="ECO:0000313" key="12">
    <source>
        <dbReference type="Proteomes" id="UP000694867"/>
    </source>
</evidence>
<dbReference type="GO" id="GO:0071013">
    <property type="term" value="C:catalytic step 2 spliceosome"/>
    <property type="evidence" value="ECO:0007669"/>
    <property type="project" value="TreeGrafter"/>
</dbReference>
<dbReference type="Gene3D" id="3.40.50.300">
    <property type="entry name" value="P-loop containing nucleotide triphosphate hydrolases"/>
    <property type="match status" value="2"/>
</dbReference>
<keyword evidence="5 13" id="KW-0347">Helicase</keyword>
<dbReference type="AlphaFoldDB" id="A0AAJ6QYZ8"/>
<dbReference type="EC" id="3.6.4.13" evidence="1"/>
<feature type="domain" description="Helicase C-terminal" evidence="11">
    <location>
        <begin position="568"/>
        <end position="741"/>
    </location>
</feature>
<dbReference type="Pfam" id="PF21010">
    <property type="entry name" value="HA2_C"/>
    <property type="match status" value="1"/>
</dbReference>
<dbReference type="CDD" id="cd18791">
    <property type="entry name" value="SF2_C_RHA"/>
    <property type="match status" value="1"/>
</dbReference>
<dbReference type="SMART" id="SM00490">
    <property type="entry name" value="HELICc"/>
    <property type="match status" value="1"/>
</dbReference>
<evidence type="ECO:0000256" key="8">
    <source>
        <dbReference type="ARBA" id="ARBA00047984"/>
    </source>
</evidence>
<comment type="catalytic activity">
    <reaction evidence="8">
        <text>ATP + H2O = ADP + phosphate + H(+)</text>
        <dbReference type="Rhea" id="RHEA:13065"/>
        <dbReference type="ChEBI" id="CHEBI:15377"/>
        <dbReference type="ChEBI" id="CHEBI:15378"/>
        <dbReference type="ChEBI" id="CHEBI:30616"/>
        <dbReference type="ChEBI" id="CHEBI:43474"/>
        <dbReference type="ChEBI" id="CHEBI:456216"/>
        <dbReference type="EC" id="3.6.4.13"/>
    </reaction>
</comment>
<keyword evidence="4" id="KW-0378">Hydrolase</keyword>
<feature type="compositionally biased region" description="Acidic residues" evidence="9">
    <location>
        <begin position="131"/>
        <end position="140"/>
    </location>
</feature>
<dbReference type="FunFam" id="3.40.50.300:FF:000594">
    <property type="entry name" value="Pre-mRNA-splicing factor ATP-dependent RNA helicase"/>
    <property type="match status" value="1"/>
</dbReference>
<evidence type="ECO:0000256" key="9">
    <source>
        <dbReference type="SAM" id="MobiDB-lite"/>
    </source>
</evidence>
<evidence type="ECO:0000256" key="4">
    <source>
        <dbReference type="ARBA" id="ARBA00022801"/>
    </source>
</evidence>
<dbReference type="GO" id="GO:0008380">
    <property type="term" value="P:RNA splicing"/>
    <property type="evidence" value="ECO:0007669"/>
    <property type="project" value="UniProtKB-KW"/>
</dbReference>
<accession>A0AAJ6QYZ8</accession>
<dbReference type="FunFam" id="1.20.120.1080:FF:000001">
    <property type="entry name" value="Pre-mRNA-splicing factor ATP-dependent RNA helicase"/>
    <property type="match status" value="1"/>
</dbReference>
<dbReference type="GO" id="GO:0006397">
    <property type="term" value="P:mRNA processing"/>
    <property type="evidence" value="ECO:0007669"/>
    <property type="project" value="UniProtKB-KW"/>
</dbReference>
<reference evidence="13" key="1">
    <citation type="submission" date="2025-08" db="UniProtKB">
        <authorList>
            <consortium name="RefSeq"/>
        </authorList>
    </citation>
    <scope>IDENTIFICATION</scope>
</reference>
<dbReference type="Gene3D" id="1.20.120.1080">
    <property type="match status" value="1"/>
</dbReference>
<dbReference type="GO" id="GO:0016787">
    <property type="term" value="F:hydrolase activity"/>
    <property type="evidence" value="ECO:0007669"/>
    <property type="project" value="UniProtKB-KW"/>
</dbReference>
<dbReference type="FunFam" id="3.40.50.300:FF:000007">
    <property type="entry name" value="Pre-mRNA-splicing factor ATP-dependent RNA helicase"/>
    <property type="match status" value="1"/>
</dbReference>
<feature type="region of interest" description="Disordered" evidence="9">
    <location>
        <begin position="336"/>
        <end position="357"/>
    </location>
</feature>
<dbReference type="GO" id="GO:0003006">
    <property type="term" value="P:developmental process involved in reproduction"/>
    <property type="evidence" value="ECO:0007669"/>
    <property type="project" value="UniProtKB-ARBA"/>
</dbReference>
<dbReference type="PANTHER" id="PTHR18934:SF83">
    <property type="entry name" value="PRE-MRNA-SPLICING FACTOR ATP-DEPENDENT RNA HELICASE DHX16"/>
    <property type="match status" value="1"/>
</dbReference>
<evidence type="ECO:0000256" key="6">
    <source>
        <dbReference type="ARBA" id="ARBA00022840"/>
    </source>
</evidence>
<dbReference type="Pfam" id="PF07717">
    <property type="entry name" value="OB_NTP_bind"/>
    <property type="match status" value="1"/>
</dbReference>
<dbReference type="Proteomes" id="UP000694867">
    <property type="component" value="Unplaced"/>
</dbReference>
<evidence type="ECO:0000313" key="13">
    <source>
        <dbReference type="RefSeq" id="XP_003748654.1"/>
    </source>
</evidence>
<dbReference type="Pfam" id="PF00271">
    <property type="entry name" value="Helicase_C"/>
    <property type="match status" value="1"/>
</dbReference>
<evidence type="ECO:0000259" key="10">
    <source>
        <dbReference type="PROSITE" id="PS51192"/>
    </source>
</evidence>
<dbReference type="SUPFAM" id="SSF52540">
    <property type="entry name" value="P-loop containing nucleoside triphosphate hydrolases"/>
    <property type="match status" value="1"/>
</dbReference>
<evidence type="ECO:0000256" key="5">
    <source>
        <dbReference type="ARBA" id="ARBA00022806"/>
    </source>
</evidence>
<dbReference type="InterPro" id="IPR007502">
    <property type="entry name" value="Helicase-assoc_dom"/>
</dbReference>
<keyword evidence="3" id="KW-0547">Nucleotide-binding</keyword>
<sequence>MADLQWVNDELYSVLGMSDRNAAEFLLSMAKKSDGVEDLLERIRDTDTLDTSSAEVRRFASLLMERVPGRARGPSATSLHQQKVQQYLQKNREYTLLESSEDEIPIKPVVKKKSAKTKKKDEKKTPKKPEESEDEEDEETERLRDLQERDAFAKRLLEKDKAKTRKVATANDKKSFERAAKRLKLEKEDRESVLPKLRIDSRRQYLEKRREDKLVLLEQDIADEEFLFGDQKLTEREKRALEEKKRLLEIAKAHESAKELERVSRYVMPKDNKVSTYVEVDTKEKAPNSEQLKWEEERLAQAIFTSGAKKKQQAENYDEKYKLVISDPIEFTKAFTEAGSKNQESAEPELSQREKKKMSIQEVRKSLPVYPFRDELLRAVEEHQVLIVEGETGSGKTTQIPQYLYEAGYTGGKQKMKIGCTQPRRVAAMSVAARVAEEIGVKLGNEVGYSIRFEDCTSERTVIKYMTDGMLLREFLAEPDLASYSCLIIDEAHERTLHTDILFGLVKDIARFRSDLKLIISSATLDAAKFSEFFDDAPIFKIPGRRFPVDIYYTKAPEPDYVDAAVVTVLQIHITQPLGDILVFLTGQEEIETCQELLLERTRKLGSKIRELVILPIYANLPSDMQAKIFEPTPPGGRKVVLATNIAETSLTIDGIIYVIDPGFCKLNSYNARTGMDNLTVVPVSRASAKQRAGRAGRVAAGKCFRLYTSWAYENELEENTVPEIQRVKLGNVVLMLKSLGIHDLMNFDFLDRPAHEALVLALEQLYALGAINHVGQLSLFGRRMAEFPVDPMMAKMILASEKYKCSEEILTIAAMLSVNSAIFYKPKDKGVHADTARRNFFQEGGDHLTLLAVYNQWAQTGFSTQWCYENYIQHRSMRRARDIRDQLEGLMERVEVPLISSNGDSVAIRKAITAGYFYHTVRLSKSGHYKTIKEQQTVLIHPTSCLFEDLPKWIIYHDLVFTTKEYMRQIIPIENKWLLEVAPHYYRAKDLEEQKMPKRRKCHVLKQHSSKRQEQNVKASLRLQLQTIDSAELGVVPVAVLQSREFICVQTKALRSLKSPVITEYLIMFSEGTRC</sequence>
<keyword evidence="2" id="KW-0507">mRNA processing</keyword>
<dbReference type="PROSITE" id="PS51192">
    <property type="entry name" value="HELICASE_ATP_BIND_1"/>
    <property type="match status" value="1"/>
</dbReference>
<keyword evidence="7" id="KW-0508">mRNA splicing</keyword>
<dbReference type="PANTHER" id="PTHR18934">
    <property type="entry name" value="ATP-DEPENDENT RNA HELICASE"/>
    <property type="match status" value="1"/>
</dbReference>
<dbReference type="GeneID" id="100903862"/>
<dbReference type="InterPro" id="IPR001650">
    <property type="entry name" value="Helicase_C-like"/>
</dbReference>
<feature type="region of interest" description="Disordered" evidence="9">
    <location>
        <begin position="111"/>
        <end position="147"/>
    </location>
</feature>
<dbReference type="InterPro" id="IPR011545">
    <property type="entry name" value="DEAD/DEAH_box_helicase_dom"/>
</dbReference>
<dbReference type="PROSITE" id="PS00690">
    <property type="entry name" value="DEAH_ATP_HELICASE"/>
    <property type="match status" value="1"/>
</dbReference>
<feature type="compositionally biased region" description="Basic and acidic residues" evidence="9">
    <location>
        <begin position="119"/>
        <end position="130"/>
    </location>
</feature>
<dbReference type="SMART" id="SM00847">
    <property type="entry name" value="HA2"/>
    <property type="match status" value="1"/>
</dbReference>
<dbReference type="GO" id="GO:0003723">
    <property type="term" value="F:RNA binding"/>
    <property type="evidence" value="ECO:0007669"/>
    <property type="project" value="TreeGrafter"/>
</dbReference>
<evidence type="ECO:0000256" key="2">
    <source>
        <dbReference type="ARBA" id="ARBA00022664"/>
    </source>
</evidence>
<evidence type="ECO:0000256" key="1">
    <source>
        <dbReference type="ARBA" id="ARBA00012552"/>
    </source>
</evidence>
<organism evidence="12 13">
    <name type="scientific">Galendromus occidentalis</name>
    <name type="common">western predatory mite</name>
    <dbReference type="NCBI Taxonomy" id="34638"/>
    <lineage>
        <taxon>Eukaryota</taxon>
        <taxon>Metazoa</taxon>
        <taxon>Ecdysozoa</taxon>
        <taxon>Arthropoda</taxon>
        <taxon>Chelicerata</taxon>
        <taxon>Arachnida</taxon>
        <taxon>Acari</taxon>
        <taxon>Parasitiformes</taxon>
        <taxon>Mesostigmata</taxon>
        <taxon>Gamasina</taxon>
        <taxon>Phytoseioidea</taxon>
        <taxon>Phytoseiidae</taxon>
        <taxon>Typhlodrominae</taxon>
        <taxon>Galendromus</taxon>
    </lineage>
</organism>
<evidence type="ECO:0000259" key="11">
    <source>
        <dbReference type="PROSITE" id="PS51194"/>
    </source>
</evidence>
<dbReference type="Pfam" id="PF00270">
    <property type="entry name" value="DEAD"/>
    <property type="match status" value="1"/>
</dbReference>
<keyword evidence="12" id="KW-1185">Reference proteome</keyword>
<dbReference type="InterPro" id="IPR027417">
    <property type="entry name" value="P-loop_NTPase"/>
</dbReference>
<dbReference type="PROSITE" id="PS51194">
    <property type="entry name" value="HELICASE_CTER"/>
    <property type="match status" value="1"/>
</dbReference>
<dbReference type="InterPro" id="IPR002464">
    <property type="entry name" value="DNA/RNA_helicase_DEAH_CS"/>
</dbReference>
<dbReference type="InterPro" id="IPR014001">
    <property type="entry name" value="Helicase_ATP-bd"/>
</dbReference>
<dbReference type="InterPro" id="IPR048333">
    <property type="entry name" value="HA2_WH"/>
</dbReference>
<dbReference type="InterPro" id="IPR011709">
    <property type="entry name" value="DEAD-box_helicase_OB_fold"/>
</dbReference>
<dbReference type="SMART" id="SM00487">
    <property type="entry name" value="DEXDc"/>
    <property type="match status" value="1"/>
</dbReference>
<proteinExistence type="predicted"/>
<dbReference type="GO" id="GO:0005524">
    <property type="term" value="F:ATP binding"/>
    <property type="evidence" value="ECO:0007669"/>
    <property type="project" value="UniProtKB-KW"/>
</dbReference>
<gene>
    <name evidence="13" type="primary">LOC100903862</name>
</gene>
<dbReference type="RefSeq" id="XP_003748654.1">
    <property type="nucleotide sequence ID" value="XM_003748606.1"/>
</dbReference>
<dbReference type="KEGG" id="goe:100903862"/>
<feature type="domain" description="Helicase ATP-binding" evidence="10">
    <location>
        <begin position="377"/>
        <end position="543"/>
    </location>
</feature>
<dbReference type="Pfam" id="PF04408">
    <property type="entry name" value="WHD_HA2"/>
    <property type="match status" value="1"/>
</dbReference>
<evidence type="ECO:0000256" key="7">
    <source>
        <dbReference type="ARBA" id="ARBA00023187"/>
    </source>
</evidence>
<dbReference type="GO" id="GO:0003724">
    <property type="term" value="F:RNA helicase activity"/>
    <property type="evidence" value="ECO:0007669"/>
    <property type="project" value="UniProtKB-EC"/>
</dbReference>